<feature type="region of interest" description="Disordered" evidence="1">
    <location>
        <begin position="43"/>
        <end position="65"/>
    </location>
</feature>
<dbReference type="Gramene" id="Jr04_12060_p1">
    <property type="protein sequence ID" value="cds.Jr04_12060_p1"/>
    <property type="gene ID" value="Jr04_12060"/>
</dbReference>
<organism evidence="2 3">
    <name type="scientific">Juglans regia</name>
    <name type="common">English walnut</name>
    <dbReference type="NCBI Taxonomy" id="51240"/>
    <lineage>
        <taxon>Eukaryota</taxon>
        <taxon>Viridiplantae</taxon>
        <taxon>Streptophyta</taxon>
        <taxon>Embryophyta</taxon>
        <taxon>Tracheophyta</taxon>
        <taxon>Spermatophyta</taxon>
        <taxon>Magnoliopsida</taxon>
        <taxon>eudicotyledons</taxon>
        <taxon>Gunneridae</taxon>
        <taxon>Pentapetalae</taxon>
        <taxon>rosids</taxon>
        <taxon>fabids</taxon>
        <taxon>Fagales</taxon>
        <taxon>Juglandaceae</taxon>
        <taxon>Juglans</taxon>
    </lineage>
</organism>
<comment type="caution">
    <text evidence="2">The sequence shown here is derived from an EMBL/GenBank/DDBJ whole genome shotgun (WGS) entry which is preliminary data.</text>
</comment>
<reference evidence="2" key="1">
    <citation type="submission" date="2015-10" db="EMBL/GenBank/DDBJ databases">
        <authorList>
            <person name="Martinez-Garcia P.J."/>
            <person name="Crepeau M.W."/>
            <person name="Puiu D."/>
            <person name="Gonzalez-Ibeas D."/>
            <person name="Whalen J."/>
            <person name="Stevens K."/>
            <person name="Paul R."/>
            <person name="Butterfield T."/>
            <person name="Britton M."/>
            <person name="Reagan R."/>
            <person name="Chakraborty S."/>
            <person name="Walawage S.L."/>
            <person name="Vasquez-Gross H.A."/>
            <person name="Cardeno C."/>
            <person name="Famula R."/>
            <person name="Pratt K."/>
            <person name="Kuruganti S."/>
            <person name="Aradhya M.K."/>
            <person name="Leslie C.A."/>
            <person name="Dandekar A.M."/>
            <person name="Salzberg S.L."/>
            <person name="Wegrzyn J.L."/>
            <person name="Langley C.H."/>
            <person name="Neale D.B."/>
        </authorList>
    </citation>
    <scope>NUCLEOTIDE SEQUENCE</scope>
    <source>
        <tissue evidence="2">Leaves</tissue>
    </source>
</reference>
<proteinExistence type="predicted"/>
<evidence type="ECO:0000256" key="1">
    <source>
        <dbReference type="SAM" id="MobiDB-lite"/>
    </source>
</evidence>
<dbReference type="EMBL" id="LIHL02000004">
    <property type="protein sequence ID" value="KAF5472583.1"/>
    <property type="molecule type" value="Genomic_DNA"/>
</dbReference>
<sequence length="109" mass="12127">PIFLSSPRFLPFLSSPPLRFSLSSFSPLPDSPSPRFFFSRSSLPSSDLERQEATNPNMESSGGDIISSIQSMRAEDEVISERRPLCYCGILSKLRTSSNPKSFIYCVIS</sequence>
<dbReference type="AlphaFoldDB" id="A0A833XTH0"/>
<reference evidence="2" key="2">
    <citation type="submission" date="2020-03" db="EMBL/GenBank/DDBJ databases">
        <title>Walnut 2.0.</title>
        <authorList>
            <person name="Marrano A."/>
            <person name="Britton M."/>
            <person name="Zimin A.V."/>
            <person name="Zaini P.A."/>
            <person name="Workman R."/>
            <person name="Puiu D."/>
            <person name="Bianco L."/>
            <person name="Allen B.J."/>
            <person name="Troggio M."/>
            <person name="Leslie C.A."/>
            <person name="Timp W."/>
            <person name="Dendekar A."/>
            <person name="Salzberg S.L."/>
            <person name="Neale D.B."/>
        </authorList>
    </citation>
    <scope>NUCLEOTIDE SEQUENCE</scope>
    <source>
        <tissue evidence="2">Leaves</tissue>
    </source>
</reference>
<evidence type="ECO:0000313" key="2">
    <source>
        <dbReference type="EMBL" id="KAF5472583.1"/>
    </source>
</evidence>
<name>A0A833XTH0_JUGRE</name>
<feature type="non-terminal residue" evidence="2">
    <location>
        <position position="109"/>
    </location>
</feature>
<accession>A0A833XTH0</accession>
<protein>
    <submittedName>
        <fullName evidence="2">Uncharacterized protein</fullName>
    </submittedName>
</protein>
<evidence type="ECO:0000313" key="3">
    <source>
        <dbReference type="Proteomes" id="UP000619265"/>
    </source>
</evidence>
<gene>
    <name evidence="2" type="ORF">F2P56_009292</name>
</gene>
<dbReference type="Proteomes" id="UP000619265">
    <property type="component" value="Unassembled WGS sequence"/>
</dbReference>